<protein>
    <submittedName>
        <fullName evidence="3">Uncharacterized protein</fullName>
    </submittedName>
</protein>
<name>A0A3L6EHR2_MAIZE</name>
<evidence type="ECO:0000256" key="1">
    <source>
        <dbReference type="SAM" id="MobiDB-lite"/>
    </source>
</evidence>
<dbReference type="ExpressionAtlas" id="A0A3L6EHR2">
    <property type="expression patterns" value="baseline"/>
</dbReference>
<dbReference type="PROSITE" id="PS51257">
    <property type="entry name" value="PROKAR_LIPOPROTEIN"/>
    <property type="match status" value="1"/>
</dbReference>
<feature type="signal peptide" evidence="2">
    <location>
        <begin position="1"/>
        <end position="19"/>
    </location>
</feature>
<organism evidence="3">
    <name type="scientific">Zea mays</name>
    <name type="common">Maize</name>
    <dbReference type="NCBI Taxonomy" id="4577"/>
    <lineage>
        <taxon>Eukaryota</taxon>
        <taxon>Viridiplantae</taxon>
        <taxon>Streptophyta</taxon>
        <taxon>Embryophyta</taxon>
        <taxon>Tracheophyta</taxon>
        <taxon>Spermatophyta</taxon>
        <taxon>Magnoliopsida</taxon>
        <taxon>Liliopsida</taxon>
        <taxon>Poales</taxon>
        <taxon>Poaceae</taxon>
        <taxon>PACMAD clade</taxon>
        <taxon>Panicoideae</taxon>
        <taxon>Andropogonodae</taxon>
        <taxon>Andropogoneae</taxon>
        <taxon>Tripsacinae</taxon>
        <taxon>Zea</taxon>
    </lineage>
</organism>
<dbReference type="EMBL" id="NCVQ01000006">
    <property type="protein sequence ID" value="PWZ20350.1"/>
    <property type="molecule type" value="Genomic_DNA"/>
</dbReference>
<feature type="region of interest" description="Disordered" evidence="1">
    <location>
        <begin position="62"/>
        <end position="110"/>
    </location>
</feature>
<dbReference type="AlphaFoldDB" id="A0A3L6EHR2"/>
<reference evidence="3" key="1">
    <citation type="journal article" date="2018" name="Nat. Genet.">
        <title>Extensive intraspecific gene order and gene structural variations between Mo17 and other maize genomes.</title>
        <authorList>
            <person name="Sun S."/>
            <person name="Zhou Y."/>
            <person name="Chen J."/>
            <person name="Shi J."/>
            <person name="Zhao H."/>
            <person name="Zhao H."/>
            <person name="Song W."/>
            <person name="Zhang M."/>
            <person name="Cui Y."/>
            <person name="Dong X."/>
            <person name="Liu H."/>
            <person name="Ma X."/>
            <person name="Jiao Y."/>
            <person name="Wang B."/>
            <person name="Wei X."/>
            <person name="Stein J.C."/>
            <person name="Glaubitz J.C."/>
            <person name="Lu F."/>
            <person name="Yu G."/>
            <person name="Liang C."/>
            <person name="Fengler K."/>
            <person name="Li B."/>
            <person name="Rafalski A."/>
            <person name="Schnable P.S."/>
            <person name="Ware D.H."/>
            <person name="Buckler E.S."/>
            <person name="Lai J."/>
        </authorList>
    </citation>
    <scope>NUCLEOTIDE SEQUENCE [LARGE SCALE GENOMIC DNA]</scope>
    <source>
        <tissue evidence="3">Seedling</tissue>
    </source>
</reference>
<dbReference type="Proteomes" id="UP000251960">
    <property type="component" value="Chromosome 5"/>
</dbReference>
<proteinExistence type="predicted"/>
<evidence type="ECO:0000256" key="2">
    <source>
        <dbReference type="SAM" id="SignalP"/>
    </source>
</evidence>
<feature type="compositionally biased region" description="Low complexity" evidence="1">
    <location>
        <begin position="70"/>
        <end position="96"/>
    </location>
</feature>
<feature type="chain" id="PRO_5018269595" evidence="2">
    <location>
        <begin position="20"/>
        <end position="110"/>
    </location>
</feature>
<comment type="caution">
    <text evidence="3">The sequence shown here is derived from an EMBL/GenBank/DDBJ whole genome shotgun (WGS) entry which is preliminary data.</text>
</comment>
<keyword evidence="2" id="KW-0732">Signal</keyword>
<sequence length="110" mass="11388">MAKAYTILVALSMVALLSCNDVEGEAYMRHEALSRKGLREDTKLGTNGAVVNPSAISLSGQASSITTGVNSNTESSTSIEISGAAAASTSMTATTADTHRGYPITRDPKH</sequence>
<accession>A0A3L6EHR2</accession>
<gene>
    <name evidence="3" type="ORF">Zm00014a_023211</name>
</gene>
<evidence type="ECO:0000313" key="3">
    <source>
        <dbReference type="EMBL" id="PWZ20350.1"/>
    </source>
</evidence>